<feature type="compositionally biased region" description="Pro residues" evidence="1">
    <location>
        <begin position="36"/>
        <end position="48"/>
    </location>
</feature>
<dbReference type="RefSeq" id="WP_063757399.1">
    <property type="nucleotide sequence ID" value="NZ_JBHEZZ010000011.1"/>
</dbReference>
<sequence>MTAPDTSHNPHEDPAQESPADTPAQAPAPQAGAAQAPPPEYPPVPAPAGKPQRSVRTEALIAVLLLAGSALLGVLAGFLWHWLAPKVPLYADSSAVYLKDPEGEQAIGADGTFAIIGGCAGLLAGAVAYWLSRRRQGGVTVALGLVAGGLLGGYIAMKLGTALGPGGNVIATAKSVPTGSTFYGPLKLTAKGVLLTWPAAAMVVLIGLTALFTPKPQAPPVVWQTPAQDRPDTP</sequence>
<feature type="transmembrane region" description="Helical" evidence="2">
    <location>
        <begin position="59"/>
        <end position="83"/>
    </location>
</feature>
<keyword evidence="4" id="KW-1185">Reference proteome</keyword>
<proteinExistence type="predicted"/>
<keyword evidence="2" id="KW-0472">Membrane</keyword>
<keyword evidence="2" id="KW-1133">Transmembrane helix</keyword>
<keyword evidence="2" id="KW-0812">Transmembrane</keyword>
<dbReference type="EMBL" id="JBHEZZ010000011">
    <property type="protein sequence ID" value="MFC1403820.1"/>
    <property type="molecule type" value="Genomic_DNA"/>
</dbReference>
<organism evidence="3 4">
    <name type="scientific">Streptacidiphilus cavernicola</name>
    <dbReference type="NCBI Taxonomy" id="3342716"/>
    <lineage>
        <taxon>Bacteria</taxon>
        <taxon>Bacillati</taxon>
        <taxon>Actinomycetota</taxon>
        <taxon>Actinomycetes</taxon>
        <taxon>Kitasatosporales</taxon>
        <taxon>Streptomycetaceae</taxon>
        <taxon>Streptacidiphilus</taxon>
    </lineage>
</organism>
<gene>
    <name evidence="3" type="ORF">ACEZDJ_21240</name>
</gene>
<feature type="region of interest" description="Disordered" evidence="1">
    <location>
        <begin position="1"/>
        <end position="50"/>
    </location>
</feature>
<evidence type="ECO:0008006" key="5">
    <source>
        <dbReference type="Google" id="ProtNLM"/>
    </source>
</evidence>
<reference evidence="3 4" key="1">
    <citation type="submission" date="2024-09" db="EMBL/GenBank/DDBJ databases">
        <authorList>
            <person name="Lee S.D."/>
        </authorList>
    </citation>
    <scope>NUCLEOTIDE SEQUENCE [LARGE SCALE GENOMIC DNA]</scope>
    <source>
        <strain evidence="3 4">N1-5</strain>
    </source>
</reference>
<evidence type="ECO:0000313" key="3">
    <source>
        <dbReference type="EMBL" id="MFC1403820.1"/>
    </source>
</evidence>
<feature type="compositionally biased region" description="Low complexity" evidence="1">
    <location>
        <begin position="19"/>
        <end position="35"/>
    </location>
</feature>
<evidence type="ECO:0000256" key="1">
    <source>
        <dbReference type="SAM" id="MobiDB-lite"/>
    </source>
</evidence>
<feature type="transmembrane region" description="Helical" evidence="2">
    <location>
        <begin position="194"/>
        <end position="213"/>
    </location>
</feature>
<evidence type="ECO:0000256" key="2">
    <source>
        <dbReference type="SAM" id="Phobius"/>
    </source>
</evidence>
<dbReference type="Proteomes" id="UP001592528">
    <property type="component" value="Unassembled WGS sequence"/>
</dbReference>
<feature type="transmembrane region" description="Helical" evidence="2">
    <location>
        <begin position="111"/>
        <end position="131"/>
    </location>
</feature>
<comment type="caution">
    <text evidence="3">The sequence shown here is derived from an EMBL/GenBank/DDBJ whole genome shotgun (WGS) entry which is preliminary data.</text>
</comment>
<evidence type="ECO:0000313" key="4">
    <source>
        <dbReference type="Proteomes" id="UP001592528"/>
    </source>
</evidence>
<name>A0ABV6UQW6_9ACTN</name>
<protein>
    <recommendedName>
        <fullName evidence="5">ABC transporter permease</fullName>
    </recommendedName>
</protein>
<feature type="transmembrane region" description="Helical" evidence="2">
    <location>
        <begin position="138"/>
        <end position="157"/>
    </location>
</feature>
<accession>A0ABV6UQW6</accession>